<comment type="caution">
    <text evidence="14">The sequence shown here is derived from an EMBL/GenBank/DDBJ whole genome shotgun (WGS) entry which is preliminary data.</text>
</comment>
<name>A0ABR1JWX0_9AGAR</name>
<keyword evidence="9" id="KW-0460">Magnesium</keyword>
<comment type="catalytic activity">
    <reaction evidence="12">
        <text>n isopentenyl diphosphate + (2E,6E)-farnesyl diphosphate = a di-trans,poly-cis-polyprenyl diphosphate + n diphosphate</text>
        <dbReference type="Rhea" id="RHEA:53008"/>
        <dbReference type="Rhea" id="RHEA-COMP:19494"/>
        <dbReference type="ChEBI" id="CHEBI:33019"/>
        <dbReference type="ChEBI" id="CHEBI:128769"/>
        <dbReference type="ChEBI" id="CHEBI:136960"/>
        <dbReference type="ChEBI" id="CHEBI:175763"/>
        <dbReference type="EC" id="2.5.1.87"/>
    </reaction>
</comment>
<reference evidence="14 15" key="1">
    <citation type="submission" date="2024-01" db="EMBL/GenBank/DDBJ databases">
        <title>A draft genome for the cacao thread blight pathogen Marasmiellus scandens.</title>
        <authorList>
            <person name="Baruah I.K."/>
            <person name="Leung J."/>
            <person name="Bukari Y."/>
            <person name="Amoako-Attah I."/>
            <person name="Meinhardt L.W."/>
            <person name="Bailey B.A."/>
            <person name="Cohen S.P."/>
        </authorList>
    </citation>
    <scope>NUCLEOTIDE SEQUENCE [LARGE SCALE GENOMIC DNA]</scope>
    <source>
        <strain evidence="14 15">GH-19</strain>
    </source>
</reference>
<comment type="subcellular location">
    <subcellularLocation>
        <location evidence="2">Endoplasmic reticulum membrane</location>
    </subcellularLocation>
</comment>
<evidence type="ECO:0000256" key="4">
    <source>
        <dbReference type="ARBA" id="ARBA00005432"/>
    </source>
</evidence>
<evidence type="ECO:0000256" key="8">
    <source>
        <dbReference type="ARBA" id="ARBA00022824"/>
    </source>
</evidence>
<dbReference type="Gene3D" id="3.40.1180.10">
    <property type="entry name" value="Decaprenyl diphosphate synthase-like"/>
    <property type="match status" value="1"/>
</dbReference>
<feature type="transmembrane region" description="Helical" evidence="13">
    <location>
        <begin position="6"/>
        <end position="26"/>
    </location>
</feature>
<comment type="cofactor">
    <cofactor evidence="1">
        <name>Mg(2+)</name>
        <dbReference type="ChEBI" id="CHEBI:18420"/>
    </cofactor>
</comment>
<dbReference type="PANTHER" id="PTHR21528">
    <property type="entry name" value="DEHYDRODOLICHYL DIPHOSPHATE SYNTHASE COMPLEX SUBUNIT NUS1"/>
    <property type="match status" value="1"/>
</dbReference>
<keyword evidence="7 13" id="KW-0812">Transmembrane</keyword>
<comment type="pathway">
    <text evidence="3">Protein modification; protein glycosylation.</text>
</comment>
<accession>A0ABR1JWX0</accession>
<comment type="similarity">
    <text evidence="4">Belongs to the UPP synthase family.</text>
</comment>
<sequence length="322" mass="37015">MGVLAYPFLLILHVLYSIAVFSISLWRRLWKHAPLPLNAPRQRIPKHLAILFVPDSEIDIKTTEQRLLESCERAVKCCQDVGIEQLTLYDSEGIFMRCSDSIRGLVTTNPSLKDLQPINPVINYPPTPPLSDYSKSRSLSPEGFASSFPSVKITGIAASQSRSRQRKTQALSEDDDSKLLRINIVSREASKPFLTEVARHLAWSERREQKINSDYSTFQLSVPVLEKYLEGRNGLSPPDFMIIHPVHPSKYNRLPMELHGFPPWQIRLTEIYRNKLRKQYRSRLMWFLPADIFSAVLSSSLTEWEFREALDQYAGAEMRLGR</sequence>
<evidence type="ECO:0000256" key="2">
    <source>
        <dbReference type="ARBA" id="ARBA00004586"/>
    </source>
</evidence>
<evidence type="ECO:0000256" key="1">
    <source>
        <dbReference type="ARBA" id="ARBA00001946"/>
    </source>
</evidence>
<proteinExistence type="inferred from homology"/>
<dbReference type="InterPro" id="IPR036424">
    <property type="entry name" value="UPP_synth-like_sf"/>
</dbReference>
<dbReference type="InterPro" id="IPR038887">
    <property type="entry name" value="Nus1/NgBR"/>
</dbReference>
<evidence type="ECO:0000256" key="12">
    <source>
        <dbReference type="ARBA" id="ARBA00047353"/>
    </source>
</evidence>
<dbReference type="SUPFAM" id="SSF64005">
    <property type="entry name" value="Undecaprenyl diphosphate synthase"/>
    <property type="match status" value="1"/>
</dbReference>
<keyword evidence="6" id="KW-0808">Transferase</keyword>
<dbReference type="EC" id="2.5.1.87" evidence="5"/>
<evidence type="ECO:0000256" key="7">
    <source>
        <dbReference type="ARBA" id="ARBA00022692"/>
    </source>
</evidence>
<evidence type="ECO:0000313" key="15">
    <source>
        <dbReference type="Proteomes" id="UP001498398"/>
    </source>
</evidence>
<dbReference type="Proteomes" id="UP001498398">
    <property type="component" value="Unassembled WGS sequence"/>
</dbReference>
<keyword evidence="8" id="KW-0256">Endoplasmic reticulum</keyword>
<evidence type="ECO:0000256" key="5">
    <source>
        <dbReference type="ARBA" id="ARBA00012596"/>
    </source>
</evidence>
<evidence type="ECO:0000256" key="13">
    <source>
        <dbReference type="SAM" id="Phobius"/>
    </source>
</evidence>
<evidence type="ECO:0000313" key="14">
    <source>
        <dbReference type="EMBL" id="KAK7468841.1"/>
    </source>
</evidence>
<evidence type="ECO:0000256" key="3">
    <source>
        <dbReference type="ARBA" id="ARBA00004922"/>
    </source>
</evidence>
<evidence type="ECO:0000256" key="11">
    <source>
        <dbReference type="ARBA" id="ARBA00023136"/>
    </source>
</evidence>
<dbReference type="PANTHER" id="PTHR21528:SF0">
    <property type="entry name" value="DEHYDRODOLICHYL DIPHOSPHATE SYNTHASE COMPLEX SUBUNIT NUS1"/>
    <property type="match status" value="1"/>
</dbReference>
<keyword evidence="10 13" id="KW-1133">Transmembrane helix</keyword>
<keyword evidence="15" id="KW-1185">Reference proteome</keyword>
<dbReference type="EMBL" id="JBANRG010000003">
    <property type="protein sequence ID" value="KAK7468841.1"/>
    <property type="molecule type" value="Genomic_DNA"/>
</dbReference>
<evidence type="ECO:0000256" key="10">
    <source>
        <dbReference type="ARBA" id="ARBA00022989"/>
    </source>
</evidence>
<gene>
    <name evidence="14" type="ORF">VKT23_003342</name>
</gene>
<protein>
    <recommendedName>
        <fullName evidence="5">ditrans,polycis-polyprenyl diphosphate synthase [(2E,6E)-farnesyldiphosphate specific]</fullName>
        <ecNumber evidence="5">2.5.1.87</ecNumber>
    </recommendedName>
</protein>
<evidence type="ECO:0000256" key="6">
    <source>
        <dbReference type="ARBA" id="ARBA00022679"/>
    </source>
</evidence>
<organism evidence="14 15">
    <name type="scientific">Marasmiellus scandens</name>
    <dbReference type="NCBI Taxonomy" id="2682957"/>
    <lineage>
        <taxon>Eukaryota</taxon>
        <taxon>Fungi</taxon>
        <taxon>Dikarya</taxon>
        <taxon>Basidiomycota</taxon>
        <taxon>Agaricomycotina</taxon>
        <taxon>Agaricomycetes</taxon>
        <taxon>Agaricomycetidae</taxon>
        <taxon>Agaricales</taxon>
        <taxon>Marasmiineae</taxon>
        <taxon>Omphalotaceae</taxon>
        <taxon>Marasmiellus</taxon>
    </lineage>
</organism>
<evidence type="ECO:0000256" key="9">
    <source>
        <dbReference type="ARBA" id="ARBA00022842"/>
    </source>
</evidence>
<keyword evidence="11 13" id="KW-0472">Membrane</keyword>